<evidence type="ECO:0000256" key="1">
    <source>
        <dbReference type="HAMAP-Rule" id="MF_00829"/>
    </source>
</evidence>
<dbReference type="AlphaFoldDB" id="A0A6M3Z8Y1"/>
<gene>
    <name evidence="2" type="ORF">HIR78_04400</name>
</gene>
<organism evidence="2">
    <name type="scientific">Bacillus subtilis (strain 168)</name>
    <dbReference type="NCBI Taxonomy" id="224308"/>
    <lineage>
        <taxon>Bacteria</taxon>
        <taxon>Bacillati</taxon>
        <taxon>Bacillota</taxon>
        <taxon>Bacilli</taxon>
        <taxon>Bacillales</taxon>
        <taxon>Bacillaceae</taxon>
        <taxon>Bacillus</taxon>
    </lineage>
</organism>
<dbReference type="Pfam" id="PF06569">
    <property type="entry name" value="DUF1128"/>
    <property type="match status" value="1"/>
</dbReference>
<dbReference type="OrthoDB" id="2361695at2"/>
<sequence>MSSPNTETLTQMIEEISQKLNMLNVGVIKAEDFSDEKIEDLTYLHRMVMKKESFSPSEMQAIAQELASLRK</sequence>
<dbReference type="DNASU" id="936130"/>
<dbReference type="HAMAP" id="MF_00829">
    <property type="entry name" value="UPF0435"/>
    <property type="match status" value="1"/>
</dbReference>
<dbReference type="SMR" id="A0A6M3Z8Y1"/>
<comment type="similarity">
    <text evidence="1">Belongs to the UPF0435 family.</text>
</comment>
<evidence type="ECO:0000313" key="2">
    <source>
        <dbReference type="EMBL" id="QJP87314.1"/>
    </source>
</evidence>
<dbReference type="KEGG" id="bsu:BSU07870"/>
<accession>A0A6M3Z8Y1</accession>
<dbReference type="GeneID" id="86874752"/>
<protein>
    <recommendedName>
        <fullName evidence="1">UPF0435 protein HIR78_04400</fullName>
    </recommendedName>
</protein>
<proteinExistence type="inferred from homology"/>
<dbReference type="InterPro" id="IPR009507">
    <property type="entry name" value="UPF0435"/>
</dbReference>
<dbReference type="RefSeq" id="WP_003243712.1">
    <property type="nucleotide sequence ID" value="NC_000964.3"/>
</dbReference>
<dbReference type="EMBL" id="CP052842">
    <property type="protein sequence ID" value="QJP87314.1"/>
    <property type="molecule type" value="Genomic_DNA"/>
</dbReference>
<reference evidence="2" key="1">
    <citation type="submission" date="2020-04" db="EMBL/GenBank/DDBJ databases">
        <title>Phage recombination drives evolution of spore-forming Bacilli.</title>
        <authorList>
            <person name="Dragos A."/>
            <person name="Kovacs A.T."/>
        </authorList>
    </citation>
    <scope>NUCLEOTIDE SEQUENCE</scope>
    <source>
        <strain evidence="2">168</strain>
    </source>
</reference>
<name>A0A6M3Z8Y1_BACSU</name>